<protein>
    <submittedName>
        <fullName evidence="2">Uncharacterized protein</fullName>
    </submittedName>
</protein>
<sequence>MVHSPFSFGFSRCSRACECNHKGPRLTHHCHFLYEVRKRTMRSVATTREHFINS</sequence>
<gene>
    <name evidence="1" type="ORF">BT62DRAFT_649735</name>
    <name evidence="2" type="ORF">BT62DRAFT_649741</name>
</gene>
<comment type="caution">
    <text evidence="2">The sequence shown here is derived from an EMBL/GenBank/DDBJ whole genome shotgun (WGS) entry which is preliminary data.</text>
</comment>
<organism evidence="2 3">
    <name type="scientific">Guyanagaster necrorhizus</name>
    <dbReference type="NCBI Taxonomy" id="856835"/>
    <lineage>
        <taxon>Eukaryota</taxon>
        <taxon>Fungi</taxon>
        <taxon>Dikarya</taxon>
        <taxon>Basidiomycota</taxon>
        <taxon>Agaricomycotina</taxon>
        <taxon>Agaricomycetes</taxon>
        <taxon>Agaricomycetidae</taxon>
        <taxon>Agaricales</taxon>
        <taxon>Marasmiineae</taxon>
        <taxon>Physalacriaceae</taxon>
        <taxon>Guyanagaster</taxon>
    </lineage>
</organism>
<evidence type="ECO:0000313" key="2">
    <source>
        <dbReference type="EMBL" id="KAG7439989.1"/>
    </source>
</evidence>
<dbReference type="EMBL" id="MU250579">
    <property type="protein sequence ID" value="KAG7439987.1"/>
    <property type="molecule type" value="Genomic_DNA"/>
</dbReference>
<dbReference type="AlphaFoldDB" id="A0A9P7VFY4"/>
<reference evidence="2" key="1">
    <citation type="submission" date="2020-11" db="EMBL/GenBank/DDBJ databases">
        <title>Adaptations for nitrogen fixation in a non-lichenized fungal sporocarp promotes dispersal by wood-feeding termites.</title>
        <authorList>
            <consortium name="DOE Joint Genome Institute"/>
            <person name="Koch R.A."/>
            <person name="Yoon G."/>
            <person name="Arayal U."/>
            <person name="Lail K."/>
            <person name="Amirebrahimi M."/>
            <person name="Labutti K."/>
            <person name="Lipzen A."/>
            <person name="Riley R."/>
            <person name="Barry K."/>
            <person name="Henrissat B."/>
            <person name="Grigoriev I.V."/>
            <person name="Herr J.R."/>
            <person name="Aime M.C."/>
        </authorList>
    </citation>
    <scope>NUCLEOTIDE SEQUENCE</scope>
    <source>
        <strain evidence="2">MCA 3950</strain>
    </source>
</reference>
<evidence type="ECO:0000313" key="1">
    <source>
        <dbReference type="EMBL" id="KAG7439987.1"/>
    </source>
</evidence>
<dbReference type="GeneID" id="66104057"/>
<proteinExistence type="predicted"/>
<dbReference type="EMBL" id="MU250579">
    <property type="protein sequence ID" value="KAG7439989.1"/>
    <property type="molecule type" value="Genomic_DNA"/>
</dbReference>
<dbReference type="RefSeq" id="XP_043033487.1">
    <property type="nucleotide sequence ID" value="XM_043181761.1"/>
</dbReference>
<evidence type="ECO:0000313" key="3">
    <source>
        <dbReference type="Proteomes" id="UP000812287"/>
    </source>
</evidence>
<dbReference type="Proteomes" id="UP000812287">
    <property type="component" value="Unassembled WGS sequence"/>
</dbReference>
<accession>A0A9P7VFY4</accession>
<keyword evidence="3" id="KW-1185">Reference proteome</keyword>
<name>A0A9P7VFY4_9AGAR</name>